<feature type="domain" description="GTD-binding" evidence="8">
    <location>
        <begin position="105"/>
        <end position="203"/>
    </location>
</feature>
<dbReference type="Proteomes" id="UP001141806">
    <property type="component" value="Unassembled WGS sequence"/>
</dbReference>
<gene>
    <name evidence="9" type="ORF">NE237_026591</name>
</gene>
<keyword evidence="10" id="KW-1185">Reference proteome</keyword>
<dbReference type="GO" id="GO:0080115">
    <property type="term" value="F:myosin XI tail binding"/>
    <property type="evidence" value="ECO:0007669"/>
    <property type="project" value="UniProtKB-ARBA"/>
</dbReference>
<evidence type="ECO:0000256" key="5">
    <source>
        <dbReference type="SAM" id="Coils"/>
    </source>
</evidence>
<feature type="region of interest" description="Disordered" evidence="6">
    <location>
        <begin position="348"/>
        <end position="371"/>
    </location>
</feature>
<organism evidence="9 10">
    <name type="scientific">Protea cynaroides</name>
    <dbReference type="NCBI Taxonomy" id="273540"/>
    <lineage>
        <taxon>Eukaryota</taxon>
        <taxon>Viridiplantae</taxon>
        <taxon>Streptophyta</taxon>
        <taxon>Embryophyta</taxon>
        <taxon>Tracheophyta</taxon>
        <taxon>Spermatophyta</taxon>
        <taxon>Magnoliopsida</taxon>
        <taxon>Proteales</taxon>
        <taxon>Proteaceae</taxon>
        <taxon>Protea</taxon>
    </lineage>
</organism>
<dbReference type="AlphaFoldDB" id="A0A9Q0K2F9"/>
<feature type="coiled-coil region" evidence="5">
    <location>
        <begin position="100"/>
        <end position="134"/>
    </location>
</feature>
<feature type="transmembrane region" description="Helical" evidence="7">
    <location>
        <begin position="74"/>
        <end position="94"/>
    </location>
</feature>
<dbReference type="InterPro" id="IPR007656">
    <property type="entry name" value="GTD-bd"/>
</dbReference>
<reference evidence="9" key="1">
    <citation type="journal article" date="2023" name="Plant J.">
        <title>The genome of the king protea, Protea cynaroides.</title>
        <authorList>
            <person name="Chang J."/>
            <person name="Duong T.A."/>
            <person name="Schoeman C."/>
            <person name="Ma X."/>
            <person name="Roodt D."/>
            <person name="Barker N."/>
            <person name="Li Z."/>
            <person name="Van de Peer Y."/>
            <person name="Mizrachi E."/>
        </authorList>
    </citation>
    <scope>NUCLEOTIDE SEQUENCE</scope>
    <source>
        <tissue evidence="9">Young leaves</tissue>
    </source>
</reference>
<feature type="coiled-coil region" evidence="5">
    <location>
        <begin position="495"/>
        <end position="546"/>
    </location>
</feature>
<dbReference type="PANTHER" id="PTHR31422:SF1">
    <property type="entry name" value="GTD-BINDING DOMAIN-CONTAINING PROTEIN"/>
    <property type="match status" value="1"/>
</dbReference>
<keyword evidence="4 7" id="KW-0472">Membrane</keyword>
<accession>A0A9Q0K2F9</accession>
<dbReference type="GO" id="GO:0016020">
    <property type="term" value="C:membrane"/>
    <property type="evidence" value="ECO:0007669"/>
    <property type="project" value="UniProtKB-SubCell"/>
</dbReference>
<evidence type="ECO:0000256" key="7">
    <source>
        <dbReference type="SAM" id="Phobius"/>
    </source>
</evidence>
<evidence type="ECO:0000256" key="6">
    <source>
        <dbReference type="SAM" id="MobiDB-lite"/>
    </source>
</evidence>
<dbReference type="EMBL" id="JAMYWD010000010">
    <property type="protein sequence ID" value="KAJ4959480.1"/>
    <property type="molecule type" value="Genomic_DNA"/>
</dbReference>
<protein>
    <recommendedName>
        <fullName evidence="8">GTD-binding domain-containing protein</fullName>
    </recommendedName>
</protein>
<comment type="caution">
    <text evidence="9">The sequence shown here is derived from an EMBL/GenBank/DDBJ whole genome shotgun (WGS) entry which is preliminary data.</text>
</comment>
<dbReference type="PANTHER" id="PTHR31422">
    <property type="entry name" value="BNAANNG28530D PROTEIN"/>
    <property type="match status" value="1"/>
</dbReference>
<dbReference type="OrthoDB" id="1105498at2759"/>
<evidence type="ECO:0000256" key="2">
    <source>
        <dbReference type="ARBA" id="ARBA00022692"/>
    </source>
</evidence>
<evidence type="ECO:0000313" key="10">
    <source>
        <dbReference type="Proteomes" id="UP001141806"/>
    </source>
</evidence>
<evidence type="ECO:0000256" key="1">
    <source>
        <dbReference type="ARBA" id="ARBA00004370"/>
    </source>
</evidence>
<keyword evidence="3 7" id="KW-1133">Transmembrane helix</keyword>
<dbReference type="PROSITE" id="PS51775">
    <property type="entry name" value="GTD_BINDING"/>
    <property type="match status" value="1"/>
</dbReference>
<dbReference type="Pfam" id="PF04576">
    <property type="entry name" value="Zein-binding"/>
    <property type="match status" value="1"/>
</dbReference>
<comment type="subcellular location">
    <subcellularLocation>
        <location evidence="1">Membrane</location>
    </subcellularLocation>
</comment>
<evidence type="ECO:0000256" key="3">
    <source>
        <dbReference type="ARBA" id="ARBA00022989"/>
    </source>
</evidence>
<name>A0A9Q0K2F9_9MAGN</name>
<sequence length="568" mass="65016">MKKGNTSAIVIWDGEKLNTLSFLLKNTPVEAWFQEMKKGNKDSGAMRVMRESHLSEGSIFLFCKSNYQIKKLQFFIWSTLRLITLIVLSGFALVGSSVSLEMADSEIAALKEALQAQQKLLQNVYEDLEEEREASATATSEALSMILRLQGEKGTEKLEASQYKRLVEEKMHHAEECLTFFQELIYSKEMEIASLQFQIQAYRYKLLSLGFSDPCVGKMRFPDNPYLRRNDVQVGEIGFSGNVRRNNSLPPIRLLEAQSKKRKNGYEESQELIARKNDEEIQLASDESMAGDFSSYWEQIRRLDDRVKELSYRRDVERAESDLISRNHDLSSTMAASSMLSTALRRDPSLGTMGRATPSKMESETTYSCSTSKGADDLMGFDTSSRLGSETIRSSMQSTTVHDVFEVPQNNENPKFSVSQTQEQKNFIFKGERLRKQQSVPPETPDYIFKEKDEWIKEVLLFARQENKLLKEKDGVSVDFPSPLSGLDSPSQYLFQQLKRRIELLENDRKIAKQEASEGEDHLELLREINEQLKMIQFEIDTLKSKKSLSRDDSPFMSLIESMLCCSL</sequence>
<keyword evidence="5" id="KW-0175">Coiled coil</keyword>
<evidence type="ECO:0000256" key="4">
    <source>
        <dbReference type="ARBA" id="ARBA00023136"/>
    </source>
</evidence>
<evidence type="ECO:0000313" key="9">
    <source>
        <dbReference type="EMBL" id="KAJ4959480.1"/>
    </source>
</evidence>
<keyword evidence="2 7" id="KW-0812">Transmembrane</keyword>
<proteinExistence type="predicted"/>
<evidence type="ECO:0000259" key="8">
    <source>
        <dbReference type="PROSITE" id="PS51775"/>
    </source>
</evidence>